<evidence type="ECO:0000256" key="1">
    <source>
        <dbReference type="RuleBase" id="RU365030"/>
    </source>
</evidence>
<dbReference type="PANTHER" id="PTHR11141:SF0">
    <property type="entry name" value="PROTEIN TRANSPORT PROTEIN SEC23"/>
    <property type="match status" value="1"/>
</dbReference>
<feature type="domain" description="Sec23/Sec24 beta-sandwich" evidence="2">
    <location>
        <begin position="18"/>
        <end position="120"/>
    </location>
</feature>
<keyword evidence="1" id="KW-0963">Cytoplasm</keyword>
<evidence type="ECO:0000313" key="4">
    <source>
        <dbReference type="Proteomes" id="UP000000226"/>
    </source>
</evidence>
<keyword evidence="1" id="KW-0472">Membrane</keyword>
<dbReference type="GO" id="GO:0070971">
    <property type="term" value="C:endoplasmic reticulum exit site"/>
    <property type="evidence" value="ECO:0007669"/>
    <property type="project" value="TreeGrafter"/>
</dbReference>
<keyword evidence="1" id="KW-0862">Zinc</keyword>
<dbReference type="SUPFAM" id="SSF81811">
    <property type="entry name" value="Helical domain of Sec23/24"/>
    <property type="match status" value="1"/>
</dbReference>
<protein>
    <recommendedName>
        <fullName evidence="1">Protein transport protein SEC23</fullName>
    </recommendedName>
</protein>
<dbReference type="GO" id="GO:0005789">
    <property type="term" value="C:endoplasmic reticulum membrane"/>
    <property type="evidence" value="ECO:0007669"/>
    <property type="project" value="UniProtKB-SubCell"/>
</dbReference>
<comment type="similarity">
    <text evidence="1">Belongs to the SEC23/SEC24 family. SEC23 subfamily.</text>
</comment>
<dbReference type="PANTHER" id="PTHR11141">
    <property type="entry name" value="PROTEIN TRANSPORT PROTEIN SEC23"/>
    <property type="match status" value="1"/>
</dbReference>
<dbReference type="Gene3D" id="1.20.120.730">
    <property type="entry name" value="Sec23/Sec24 helical domain"/>
    <property type="match status" value="1"/>
</dbReference>
<accession>V7BND6</accession>
<keyword evidence="1" id="KW-0256">Endoplasmic reticulum</keyword>
<dbReference type="GO" id="GO:0006886">
    <property type="term" value="P:intracellular protein transport"/>
    <property type="evidence" value="ECO:0007669"/>
    <property type="project" value="InterPro"/>
</dbReference>
<dbReference type="OrthoDB" id="1716030at2759"/>
<reference evidence="4" key="1">
    <citation type="journal article" date="2014" name="Nat. Genet.">
        <title>A reference genome for common bean and genome-wide analysis of dual domestications.</title>
        <authorList>
            <person name="Schmutz J."/>
            <person name="McClean P.E."/>
            <person name="Mamidi S."/>
            <person name="Wu G.A."/>
            <person name="Cannon S.B."/>
            <person name="Grimwood J."/>
            <person name="Jenkins J."/>
            <person name="Shu S."/>
            <person name="Song Q."/>
            <person name="Chavarro C."/>
            <person name="Torres-Torres M."/>
            <person name="Geffroy V."/>
            <person name="Moghaddam S.M."/>
            <person name="Gao D."/>
            <person name="Abernathy B."/>
            <person name="Barry K."/>
            <person name="Blair M."/>
            <person name="Brick M.A."/>
            <person name="Chovatia M."/>
            <person name="Gepts P."/>
            <person name="Goodstein D.M."/>
            <person name="Gonzales M."/>
            <person name="Hellsten U."/>
            <person name="Hyten D.L."/>
            <person name="Jia G."/>
            <person name="Kelly J.D."/>
            <person name="Kudrna D."/>
            <person name="Lee R."/>
            <person name="Richard M.M."/>
            <person name="Miklas P.N."/>
            <person name="Osorno J.M."/>
            <person name="Rodrigues J."/>
            <person name="Thareau V."/>
            <person name="Urrea C.A."/>
            <person name="Wang M."/>
            <person name="Yu Y."/>
            <person name="Zhang M."/>
            <person name="Wing R.A."/>
            <person name="Cregan P.B."/>
            <person name="Rokhsar D.S."/>
            <person name="Jackson S.A."/>
        </authorList>
    </citation>
    <scope>NUCLEOTIDE SEQUENCE [LARGE SCALE GENOMIC DNA]</scope>
    <source>
        <strain evidence="4">cv. G19833</strain>
    </source>
</reference>
<dbReference type="Gene3D" id="2.60.40.1670">
    <property type="entry name" value="beta-sandwich domain of Sec23/24"/>
    <property type="match status" value="1"/>
</dbReference>
<dbReference type="GO" id="GO:0090110">
    <property type="term" value="P:COPII-coated vesicle cargo loading"/>
    <property type="evidence" value="ECO:0007669"/>
    <property type="project" value="TreeGrafter"/>
</dbReference>
<organism evidence="3 4">
    <name type="scientific">Phaseolus vulgaris</name>
    <name type="common">Kidney bean</name>
    <name type="synonym">French bean</name>
    <dbReference type="NCBI Taxonomy" id="3885"/>
    <lineage>
        <taxon>Eukaryota</taxon>
        <taxon>Viridiplantae</taxon>
        <taxon>Streptophyta</taxon>
        <taxon>Embryophyta</taxon>
        <taxon>Tracheophyta</taxon>
        <taxon>Spermatophyta</taxon>
        <taxon>Magnoliopsida</taxon>
        <taxon>eudicotyledons</taxon>
        <taxon>Gunneridae</taxon>
        <taxon>Pentapetalae</taxon>
        <taxon>rosids</taxon>
        <taxon>fabids</taxon>
        <taxon>Fabales</taxon>
        <taxon>Fabaceae</taxon>
        <taxon>Papilionoideae</taxon>
        <taxon>50 kb inversion clade</taxon>
        <taxon>NPAAA clade</taxon>
        <taxon>indigoferoid/millettioid clade</taxon>
        <taxon>Phaseoleae</taxon>
        <taxon>Phaseolus</taxon>
    </lineage>
</organism>
<dbReference type="GO" id="GO:0005096">
    <property type="term" value="F:GTPase activator activity"/>
    <property type="evidence" value="ECO:0007669"/>
    <property type="project" value="TreeGrafter"/>
</dbReference>
<dbReference type="SMR" id="V7BND6"/>
<keyword evidence="1" id="KW-0813">Transport</keyword>
<dbReference type="EMBL" id="CM002293">
    <property type="protein sequence ID" value="ESW18565.1"/>
    <property type="molecule type" value="Genomic_DNA"/>
</dbReference>
<dbReference type="Proteomes" id="UP000000226">
    <property type="component" value="Chromosome 6"/>
</dbReference>
<name>V7BND6_PHAVU</name>
<keyword evidence="1" id="KW-0968">Cytoplasmic vesicle</keyword>
<dbReference type="SUPFAM" id="SSF81995">
    <property type="entry name" value="beta-sandwich domain of Sec23/24"/>
    <property type="match status" value="1"/>
</dbReference>
<keyword evidence="1" id="KW-0653">Protein transport</keyword>
<gene>
    <name evidence="3" type="ORF">PHAVU_006G052000g</name>
</gene>
<keyword evidence="1" id="KW-0479">Metal-binding</keyword>
<comment type="function">
    <text evidence="1">Component of the coat protein complex II (COPII) which promotes the formation of transport vesicles from the endoplasmic reticulum (ER). The coat has two main functions, the physical deformation of the endoplasmic reticulum membrane into vesicles and the selection of cargo molecules.</text>
</comment>
<evidence type="ECO:0000259" key="2">
    <source>
        <dbReference type="Pfam" id="PF08033"/>
    </source>
</evidence>
<comment type="subcellular location">
    <subcellularLocation>
        <location evidence="1">Cytoplasmic vesicle</location>
        <location evidence="1">COPII-coated vesicle membrane</location>
        <topology evidence="1">Peripheral membrane protein</topology>
        <orientation evidence="1">Cytoplasmic side</orientation>
    </subcellularLocation>
    <subcellularLocation>
        <location evidence="1">Endoplasmic reticulum membrane</location>
        <topology evidence="1">Peripheral membrane protein</topology>
        <orientation evidence="1">Cytoplasmic side</orientation>
    </subcellularLocation>
</comment>
<dbReference type="GO" id="GO:0046872">
    <property type="term" value="F:metal ion binding"/>
    <property type="evidence" value="ECO:0007669"/>
    <property type="project" value="UniProtKB-KW"/>
</dbReference>
<dbReference type="Gramene" id="ESW18565">
    <property type="protein sequence ID" value="ESW18565"/>
    <property type="gene ID" value="PHAVU_006G052000g"/>
</dbReference>
<dbReference type="Pfam" id="PF08033">
    <property type="entry name" value="Sec23_BS"/>
    <property type="match status" value="1"/>
</dbReference>
<dbReference type="GO" id="GO:0030127">
    <property type="term" value="C:COPII vesicle coat"/>
    <property type="evidence" value="ECO:0007669"/>
    <property type="project" value="InterPro"/>
</dbReference>
<dbReference type="InterPro" id="IPR037364">
    <property type="entry name" value="Sec23"/>
</dbReference>
<sequence>MGEQSLDVLTASSFYVCFTGTLEINCSKEIKIQGVIGPCTSLEKKGPSVADSIIGEGNTTAWKMCVLDKSTCLTVMFDLSSSDRANTPGAVNPQLYLQFLTSYQDPTGQSVLRVTTVTRRGVDSTVSSEELVQGFDQETAEVVMARFASLKMESEETFDATRFLDW</sequence>
<keyword evidence="4" id="KW-1185">Reference proteome</keyword>
<dbReference type="AlphaFoldDB" id="V7BND6"/>
<evidence type="ECO:0000313" key="3">
    <source>
        <dbReference type="EMBL" id="ESW18565.1"/>
    </source>
</evidence>
<dbReference type="InterPro" id="IPR012990">
    <property type="entry name" value="Beta-sandwich_Sec23_24"/>
</dbReference>
<dbReference type="InterPro" id="IPR036175">
    <property type="entry name" value="Sec23/24_helical_dom_sf"/>
</dbReference>
<proteinExistence type="inferred from homology"/>
<keyword evidence="1" id="KW-0931">ER-Golgi transport</keyword>